<dbReference type="Proteomes" id="UP000677457">
    <property type="component" value="Unassembled WGS sequence"/>
</dbReference>
<feature type="region of interest" description="Disordered" evidence="1">
    <location>
        <begin position="1"/>
        <end position="98"/>
    </location>
</feature>
<keyword evidence="4" id="KW-1185">Reference proteome</keyword>
<proteinExistence type="predicted"/>
<keyword evidence="2" id="KW-0472">Membrane</keyword>
<evidence type="ECO:0000256" key="1">
    <source>
        <dbReference type="SAM" id="MobiDB-lite"/>
    </source>
</evidence>
<organism evidence="3 4">
    <name type="scientific">Salinispora arenicola</name>
    <dbReference type="NCBI Taxonomy" id="168697"/>
    <lineage>
        <taxon>Bacteria</taxon>
        <taxon>Bacillati</taxon>
        <taxon>Actinomycetota</taxon>
        <taxon>Actinomycetes</taxon>
        <taxon>Micromonosporales</taxon>
        <taxon>Micromonosporaceae</taxon>
        <taxon>Salinispora</taxon>
    </lineage>
</organism>
<evidence type="ECO:0000313" key="4">
    <source>
        <dbReference type="Proteomes" id="UP000677457"/>
    </source>
</evidence>
<name>A0ABQ4JRK0_SALAC</name>
<dbReference type="EMBL" id="BOQM01000011">
    <property type="protein sequence ID" value="GIM85152.1"/>
    <property type="molecule type" value="Genomic_DNA"/>
</dbReference>
<keyword evidence="2" id="KW-1133">Transmembrane helix</keyword>
<evidence type="ECO:0000256" key="2">
    <source>
        <dbReference type="SAM" id="Phobius"/>
    </source>
</evidence>
<feature type="compositionally biased region" description="Pro residues" evidence="1">
    <location>
        <begin position="68"/>
        <end position="92"/>
    </location>
</feature>
<protein>
    <submittedName>
        <fullName evidence="3">Uncharacterized protein</fullName>
    </submittedName>
</protein>
<feature type="transmembrane region" description="Helical" evidence="2">
    <location>
        <begin position="113"/>
        <end position="135"/>
    </location>
</feature>
<evidence type="ECO:0000313" key="3">
    <source>
        <dbReference type="EMBL" id="GIM85152.1"/>
    </source>
</evidence>
<keyword evidence="2" id="KW-0812">Transmembrane</keyword>
<accession>A0ABQ4JRK0</accession>
<comment type="caution">
    <text evidence="3">The sequence shown here is derived from an EMBL/GenBank/DDBJ whole genome shotgun (WGS) entry which is preliminary data.</text>
</comment>
<reference evidence="3 4" key="1">
    <citation type="submission" date="2021-03" db="EMBL/GenBank/DDBJ databases">
        <title>Whole genome shotgun sequence of Salinispora arenicola NBRC 105043.</title>
        <authorList>
            <person name="Komaki H."/>
            <person name="Tamura T."/>
        </authorList>
    </citation>
    <scope>NUCLEOTIDE SEQUENCE [LARGE SCALE GENOMIC DNA]</scope>
    <source>
        <strain evidence="3 4">NBRC 105043</strain>
    </source>
</reference>
<sequence length="136" mass="14021">MLTNGNPSSARPLPDNTAGRPLVASDDVTTPGPSADDDYWRRPAAGGPPGAPDRTDAPSPAPNGGYAGPPPTTPPPANWSPPLHVQPPPPRQLPGQDMTALDLAEQRAQRVTWTAGAIAAVVLLALSCALCVRLVR</sequence>
<gene>
    <name evidence="3" type="ORF">Sar04_21080</name>
</gene>